<feature type="region of interest" description="Disordered" evidence="10">
    <location>
        <begin position="300"/>
        <end position="332"/>
    </location>
</feature>
<dbReference type="Gramene" id="OMERI01G06670.1">
    <property type="protein sequence ID" value="OMERI01G06670.1"/>
    <property type="gene ID" value="OMERI01G06670"/>
</dbReference>
<dbReference type="GO" id="GO:0006355">
    <property type="term" value="P:regulation of DNA-templated transcription"/>
    <property type="evidence" value="ECO:0007669"/>
    <property type="project" value="TreeGrafter"/>
</dbReference>
<evidence type="ECO:0000256" key="8">
    <source>
        <dbReference type="ARBA" id="ARBA00023242"/>
    </source>
</evidence>
<evidence type="ECO:0000256" key="3">
    <source>
        <dbReference type="ARBA" id="ARBA00022737"/>
    </source>
</evidence>
<keyword evidence="4 9" id="KW-0863">Zinc-finger</keyword>
<reference evidence="12" key="2">
    <citation type="submission" date="2018-05" db="EMBL/GenBank/DDBJ databases">
        <title>OmerRS3 (Oryza meridionalis Reference Sequence Version 3).</title>
        <authorList>
            <person name="Zhang J."/>
            <person name="Kudrna D."/>
            <person name="Lee S."/>
            <person name="Talag J."/>
            <person name="Welchert J."/>
            <person name="Wing R.A."/>
        </authorList>
    </citation>
    <scope>NUCLEOTIDE SEQUENCE [LARGE SCALE GENOMIC DNA]</scope>
    <source>
        <strain evidence="12">cv. OR44</strain>
    </source>
</reference>
<dbReference type="HOGENOM" id="CLU_025298_0_0_1"/>
<feature type="region of interest" description="Disordered" evidence="10">
    <location>
        <begin position="114"/>
        <end position="153"/>
    </location>
</feature>
<dbReference type="GO" id="GO:0008270">
    <property type="term" value="F:zinc ion binding"/>
    <property type="evidence" value="ECO:0007669"/>
    <property type="project" value="UniProtKB-KW"/>
</dbReference>
<feature type="domain" description="B box-type" evidence="11">
    <location>
        <begin position="56"/>
        <end position="103"/>
    </location>
</feature>
<dbReference type="FunFam" id="3.30.160.60:FF:000589">
    <property type="entry name" value="B-box zinc finger protein 22"/>
    <property type="match status" value="1"/>
</dbReference>
<evidence type="ECO:0000256" key="6">
    <source>
        <dbReference type="ARBA" id="ARBA00023015"/>
    </source>
</evidence>
<evidence type="ECO:0000256" key="1">
    <source>
        <dbReference type="ARBA" id="ARBA00004123"/>
    </source>
</evidence>
<keyword evidence="7" id="KW-0804">Transcription</keyword>
<accession>A0A0E0BYS5</accession>
<feature type="compositionally biased region" description="Pro residues" evidence="10">
    <location>
        <begin position="132"/>
        <end position="141"/>
    </location>
</feature>
<dbReference type="eggNOG" id="ENOG502QT4C">
    <property type="taxonomic scope" value="Eukaryota"/>
</dbReference>
<dbReference type="Pfam" id="PF00643">
    <property type="entry name" value="zf-B_box"/>
    <property type="match status" value="1"/>
</dbReference>
<keyword evidence="3" id="KW-0677">Repeat</keyword>
<dbReference type="STRING" id="40149.A0A0E0BYS5"/>
<reference evidence="12" key="1">
    <citation type="submission" date="2015-04" db="UniProtKB">
        <authorList>
            <consortium name="EnsemblPlants"/>
        </authorList>
    </citation>
    <scope>IDENTIFICATION</scope>
</reference>
<keyword evidence="2" id="KW-0479">Metal-binding</keyword>
<evidence type="ECO:0000256" key="2">
    <source>
        <dbReference type="ARBA" id="ARBA00022723"/>
    </source>
</evidence>
<feature type="compositionally biased region" description="Low complexity" evidence="10">
    <location>
        <begin position="271"/>
        <end position="284"/>
    </location>
</feature>
<evidence type="ECO:0000256" key="7">
    <source>
        <dbReference type="ARBA" id="ARBA00023163"/>
    </source>
</evidence>
<dbReference type="Proteomes" id="UP000008021">
    <property type="component" value="Chromosome 1"/>
</dbReference>
<evidence type="ECO:0000256" key="5">
    <source>
        <dbReference type="ARBA" id="ARBA00022833"/>
    </source>
</evidence>
<dbReference type="GO" id="GO:0005634">
    <property type="term" value="C:nucleus"/>
    <property type="evidence" value="ECO:0007669"/>
    <property type="project" value="UniProtKB-SubCell"/>
</dbReference>
<evidence type="ECO:0000256" key="10">
    <source>
        <dbReference type="SAM" id="MobiDB-lite"/>
    </source>
</evidence>
<dbReference type="Gene3D" id="3.30.160.60">
    <property type="entry name" value="Classic Zinc Finger"/>
    <property type="match status" value="1"/>
</dbReference>
<comment type="subcellular location">
    <subcellularLocation>
        <location evidence="1">Nucleus</location>
    </subcellularLocation>
</comment>
<name>A0A0E0BYS5_9ORYZ</name>
<evidence type="ECO:0000256" key="9">
    <source>
        <dbReference type="PROSITE-ProRule" id="PRU00024"/>
    </source>
</evidence>
<dbReference type="PROSITE" id="PS50119">
    <property type="entry name" value="ZF_BBOX"/>
    <property type="match status" value="2"/>
</dbReference>
<evidence type="ECO:0000256" key="4">
    <source>
        <dbReference type="ARBA" id="ARBA00022771"/>
    </source>
</evidence>
<keyword evidence="5" id="KW-0862">Zinc</keyword>
<dbReference type="AlphaFoldDB" id="A0A0E0BYS5"/>
<dbReference type="SMART" id="SM00336">
    <property type="entry name" value="BBOX"/>
    <property type="match status" value="2"/>
</dbReference>
<sequence length="362" mass="37849">MKVLCSACEAAEARVLCCADDAALCARCDLHVHAANRLAGKHHRLPLLSSSSSSSSSPPTCDICQDAHAYFFCVEDRALLCRACDVAVHTANALVSAHRRFLLTGVHVGLDAAAADDDKHPPHPLSSSPPRNTAPPPPQPPCTRKRSPSPIYSDDNVIDWATGNLPDWSLVDEQFTAPAPPVRQAAAAEQPVVVTKTQPKRASRGPVTAGTAAAVFGNLAGLAAGSPDWPLNEFFGFADFSSGFGFTENGTSKADSGKIGSMDGSPNGGRSWSSSSSSSSAAAAGGQDFFGQVPEVHWAVPELPSPPTASGLHWQRDPRYGGGGATDAGAVFVPDISSPENPFRCFATAGAGDHTRKRRRRC</sequence>
<feature type="region of interest" description="Disordered" evidence="10">
    <location>
        <begin position="251"/>
        <end position="285"/>
    </location>
</feature>
<keyword evidence="13" id="KW-1185">Reference proteome</keyword>
<evidence type="ECO:0000259" key="11">
    <source>
        <dbReference type="PROSITE" id="PS50119"/>
    </source>
</evidence>
<dbReference type="EnsemblPlants" id="OMERI01G06670.1">
    <property type="protein sequence ID" value="OMERI01G06670.1"/>
    <property type="gene ID" value="OMERI01G06670"/>
</dbReference>
<keyword evidence="6" id="KW-0805">Transcription regulation</keyword>
<proteinExistence type="predicted"/>
<dbReference type="InterPro" id="IPR051979">
    <property type="entry name" value="B-box_zinc_finger"/>
</dbReference>
<protein>
    <recommendedName>
        <fullName evidence="11">B box-type domain-containing protein</fullName>
    </recommendedName>
</protein>
<dbReference type="InterPro" id="IPR049808">
    <property type="entry name" value="CONSTANS-like_Bbox1"/>
</dbReference>
<dbReference type="PANTHER" id="PTHR31832">
    <property type="entry name" value="B-BOX ZINC FINGER PROTEIN 22"/>
    <property type="match status" value="1"/>
</dbReference>
<organism evidence="12">
    <name type="scientific">Oryza meridionalis</name>
    <dbReference type="NCBI Taxonomy" id="40149"/>
    <lineage>
        <taxon>Eukaryota</taxon>
        <taxon>Viridiplantae</taxon>
        <taxon>Streptophyta</taxon>
        <taxon>Embryophyta</taxon>
        <taxon>Tracheophyta</taxon>
        <taxon>Spermatophyta</taxon>
        <taxon>Magnoliopsida</taxon>
        <taxon>Liliopsida</taxon>
        <taxon>Poales</taxon>
        <taxon>Poaceae</taxon>
        <taxon>BOP clade</taxon>
        <taxon>Oryzoideae</taxon>
        <taxon>Oryzeae</taxon>
        <taxon>Oryzinae</taxon>
        <taxon>Oryza</taxon>
    </lineage>
</organism>
<feature type="domain" description="B box-type" evidence="11">
    <location>
        <begin position="1"/>
        <end position="47"/>
    </location>
</feature>
<dbReference type="PANTHER" id="PTHR31832:SF67">
    <property type="entry name" value="OS01G0202500 PROTEIN"/>
    <property type="match status" value="1"/>
</dbReference>
<evidence type="ECO:0000313" key="12">
    <source>
        <dbReference type="EnsemblPlants" id="OMERI01G06670.1"/>
    </source>
</evidence>
<evidence type="ECO:0000313" key="13">
    <source>
        <dbReference type="Proteomes" id="UP000008021"/>
    </source>
</evidence>
<dbReference type="GO" id="GO:0009640">
    <property type="term" value="P:photomorphogenesis"/>
    <property type="evidence" value="ECO:0007669"/>
    <property type="project" value="TreeGrafter"/>
</dbReference>
<dbReference type="CDD" id="cd19821">
    <property type="entry name" value="Bbox1_BBX-like"/>
    <property type="match status" value="2"/>
</dbReference>
<keyword evidence="8" id="KW-0539">Nucleus</keyword>
<dbReference type="InterPro" id="IPR000315">
    <property type="entry name" value="Znf_B-box"/>
</dbReference>